<dbReference type="AlphaFoldDB" id="A0AAW5PA85"/>
<comment type="caution">
    <text evidence="3">The sequence shown here is derived from an EMBL/GenBank/DDBJ whole genome shotgun (WGS) entry which is preliminary data.</text>
</comment>
<dbReference type="EMBL" id="JANTZM010000015">
    <property type="protein sequence ID" value="MCS4158818.1"/>
    <property type="molecule type" value="Genomic_DNA"/>
</dbReference>
<organism evidence="3 4">
    <name type="scientific">Salinibacter ruber</name>
    <dbReference type="NCBI Taxonomy" id="146919"/>
    <lineage>
        <taxon>Bacteria</taxon>
        <taxon>Pseudomonadati</taxon>
        <taxon>Rhodothermota</taxon>
        <taxon>Rhodothermia</taxon>
        <taxon>Rhodothermales</taxon>
        <taxon>Salinibacteraceae</taxon>
        <taxon>Salinibacter</taxon>
    </lineage>
</organism>
<proteinExistence type="predicted"/>
<dbReference type="Pfam" id="PF13340">
    <property type="entry name" value="DUF4096"/>
    <property type="match status" value="1"/>
</dbReference>
<evidence type="ECO:0000313" key="4">
    <source>
        <dbReference type="Proteomes" id="UP001155110"/>
    </source>
</evidence>
<evidence type="ECO:0000259" key="1">
    <source>
        <dbReference type="Pfam" id="PF01609"/>
    </source>
</evidence>
<dbReference type="GO" id="GO:0004803">
    <property type="term" value="F:transposase activity"/>
    <property type="evidence" value="ECO:0007669"/>
    <property type="project" value="InterPro"/>
</dbReference>
<reference evidence="3" key="1">
    <citation type="submission" date="2022-08" db="EMBL/GenBank/DDBJ databases">
        <title>Genomic Encyclopedia of Type Strains, Phase V (KMG-V): Genome sequencing to study the core and pangenomes of soil and plant-associated prokaryotes.</title>
        <authorList>
            <person name="Whitman W."/>
        </authorList>
    </citation>
    <scope>NUCLEOTIDE SEQUENCE</scope>
    <source>
        <strain evidence="3">SP3002</strain>
    </source>
</reference>
<evidence type="ECO:0000259" key="2">
    <source>
        <dbReference type="Pfam" id="PF13340"/>
    </source>
</evidence>
<gene>
    <name evidence="3" type="ORF">GGP99_002801</name>
</gene>
<dbReference type="GO" id="GO:0006313">
    <property type="term" value="P:DNA transposition"/>
    <property type="evidence" value="ECO:0007669"/>
    <property type="project" value="InterPro"/>
</dbReference>
<dbReference type="PANTHER" id="PTHR30007:SF0">
    <property type="entry name" value="TRANSPOSASE"/>
    <property type="match status" value="1"/>
</dbReference>
<dbReference type="PANTHER" id="PTHR30007">
    <property type="entry name" value="PHP DOMAIN PROTEIN"/>
    <property type="match status" value="1"/>
</dbReference>
<dbReference type="Pfam" id="PF01609">
    <property type="entry name" value="DDE_Tnp_1"/>
    <property type="match status" value="1"/>
</dbReference>
<sequence>MRQKRYSSDLTDSQWKTIKPYFQADRRRRHDLRRDILDAILYLLKTGCQWRMLPGEFAPWQTVYYYFRRWREEGRLQCLLSALRRTVRREEGREGEPSALIIDCQSVSTSRAGGTASYDAYKNVKGRKRHLAVDTEGLPWNVLVHAAGDHESQWAIQVLAPIRYWTERNKTVFADSAYQGQGEEVENKLGWSLSIVEREDEDSGFSVDPKRWIVERTFSWLGGWRRLTRDYERKTDSSETMVRAALLKIALNRLA</sequence>
<protein>
    <submittedName>
        <fullName evidence="3">Transposase</fullName>
    </submittedName>
</protein>
<dbReference type="RefSeq" id="WP_259059853.1">
    <property type="nucleotide sequence ID" value="NZ_JANTZM010000015.1"/>
</dbReference>
<name>A0AAW5PA85_9BACT</name>
<dbReference type="InterPro" id="IPR025161">
    <property type="entry name" value="IS402-like_dom"/>
</dbReference>
<feature type="domain" description="Insertion element IS402-like" evidence="2">
    <location>
        <begin position="10"/>
        <end position="77"/>
    </location>
</feature>
<dbReference type="InterPro" id="IPR002559">
    <property type="entry name" value="Transposase_11"/>
</dbReference>
<dbReference type="NCBIfam" id="NF033580">
    <property type="entry name" value="transpos_IS5_3"/>
    <property type="match status" value="1"/>
</dbReference>
<evidence type="ECO:0000313" key="3">
    <source>
        <dbReference type="EMBL" id="MCS4158818.1"/>
    </source>
</evidence>
<dbReference type="Proteomes" id="UP001155110">
    <property type="component" value="Unassembled WGS sequence"/>
</dbReference>
<dbReference type="GO" id="GO:0003677">
    <property type="term" value="F:DNA binding"/>
    <property type="evidence" value="ECO:0007669"/>
    <property type="project" value="InterPro"/>
</dbReference>
<feature type="domain" description="Transposase IS4-like" evidence="1">
    <location>
        <begin position="96"/>
        <end position="245"/>
    </location>
</feature>
<accession>A0AAW5PA85</accession>